<evidence type="ECO:0000313" key="8">
    <source>
        <dbReference type="Proteomes" id="UP000257144"/>
    </source>
</evidence>
<feature type="transmembrane region" description="Helical" evidence="5">
    <location>
        <begin position="23"/>
        <end position="46"/>
    </location>
</feature>
<dbReference type="RefSeq" id="WP_115450951.1">
    <property type="nucleotide sequence ID" value="NZ_QNQT01000002.1"/>
</dbReference>
<comment type="similarity">
    <text evidence="1">Belongs to the peptidase S1C family.</text>
</comment>
<feature type="domain" description="PDZ" evidence="6">
    <location>
        <begin position="299"/>
        <end position="374"/>
    </location>
</feature>
<evidence type="ECO:0000256" key="4">
    <source>
        <dbReference type="ARBA" id="ARBA00022825"/>
    </source>
</evidence>
<evidence type="ECO:0000256" key="1">
    <source>
        <dbReference type="ARBA" id="ARBA00010541"/>
    </source>
</evidence>
<dbReference type="PROSITE" id="PS50106">
    <property type="entry name" value="PDZ"/>
    <property type="match status" value="1"/>
</dbReference>
<keyword evidence="8" id="KW-1185">Reference proteome</keyword>
<reference evidence="7 8" key="1">
    <citation type="submission" date="2018-07" db="EMBL/GenBank/DDBJ databases">
        <title>Bacillus sp. YLB-04 draft genome sequence.</title>
        <authorList>
            <person name="Yu L."/>
            <person name="Tang X."/>
        </authorList>
    </citation>
    <scope>NUCLEOTIDE SEQUENCE [LARGE SCALE GENOMIC DNA]</scope>
    <source>
        <strain evidence="7 8">YLB-04</strain>
    </source>
</reference>
<accession>A0A3D8GSF7</accession>
<proteinExistence type="inferred from homology"/>
<keyword evidence="2 7" id="KW-0645">Protease</keyword>
<dbReference type="SUPFAM" id="SSF50156">
    <property type="entry name" value="PDZ domain-like"/>
    <property type="match status" value="1"/>
</dbReference>
<evidence type="ECO:0000256" key="2">
    <source>
        <dbReference type="ARBA" id="ARBA00022670"/>
    </source>
</evidence>
<dbReference type="InterPro" id="IPR001478">
    <property type="entry name" value="PDZ"/>
</dbReference>
<keyword evidence="5" id="KW-0812">Transmembrane</keyword>
<dbReference type="InterPro" id="IPR036034">
    <property type="entry name" value="PDZ_sf"/>
</dbReference>
<dbReference type="Proteomes" id="UP000257144">
    <property type="component" value="Unassembled WGS sequence"/>
</dbReference>
<name>A0A3D8GSF7_9BACI</name>
<dbReference type="GO" id="GO:0004252">
    <property type="term" value="F:serine-type endopeptidase activity"/>
    <property type="evidence" value="ECO:0007669"/>
    <property type="project" value="InterPro"/>
</dbReference>
<gene>
    <name evidence="7" type="ORF">DRW41_05335</name>
</gene>
<dbReference type="PANTHER" id="PTHR22939:SF129">
    <property type="entry name" value="SERINE PROTEASE HTRA2, MITOCHONDRIAL"/>
    <property type="match status" value="1"/>
</dbReference>
<organism evidence="7 8">
    <name type="scientific">Neobacillus piezotolerans</name>
    <dbReference type="NCBI Taxonomy" id="2259171"/>
    <lineage>
        <taxon>Bacteria</taxon>
        <taxon>Bacillati</taxon>
        <taxon>Bacillota</taxon>
        <taxon>Bacilli</taxon>
        <taxon>Bacillales</taxon>
        <taxon>Bacillaceae</taxon>
        <taxon>Neobacillus</taxon>
    </lineage>
</organism>
<keyword evidence="5" id="KW-1133">Transmembrane helix</keyword>
<evidence type="ECO:0000256" key="3">
    <source>
        <dbReference type="ARBA" id="ARBA00022801"/>
    </source>
</evidence>
<dbReference type="PRINTS" id="PR00834">
    <property type="entry name" value="PROTEASES2C"/>
</dbReference>
<dbReference type="InterPro" id="IPR009003">
    <property type="entry name" value="Peptidase_S1_PA"/>
</dbReference>
<dbReference type="Gene3D" id="2.40.10.10">
    <property type="entry name" value="Trypsin-like serine proteases"/>
    <property type="match status" value="2"/>
</dbReference>
<evidence type="ECO:0000259" key="6">
    <source>
        <dbReference type="PROSITE" id="PS50106"/>
    </source>
</evidence>
<keyword evidence="3" id="KW-0378">Hydrolase</keyword>
<dbReference type="EMBL" id="QNQT01000002">
    <property type="protein sequence ID" value="RDU37277.1"/>
    <property type="molecule type" value="Genomic_DNA"/>
</dbReference>
<comment type="caution">
    <text evidence="7">The sequence shown here is derived from an EMBL/GenBank/DDBJ whole genome shotgun (WGS) entry which is preliminary data.</text>
</comment>
<dbReference type="SUPFAM" id="SSF50494">
    <property type="entry name" value="Trypsin-like serine proteases"/>
    <property type="match status" value="1"/>
</dbReference>
<dbReference type="InterPro" id="IPR043504">
    <property type="entry name" value="Peptidase_S1_PA_chymotrypsin"/>
</dbReference>
<dbReference type="GO" id="GO:0006508">
    <property type="term" value="P:proteolysis"/>
    <property type="evidence" value="ECO:0007669"/>
    <property type="project" value="UniProtKB-KW"/>
</dbReference>
<evidence type="ECO:0000313" key="7">
    <source>
        <dbReference type="EMBL" id="RDU37277.1"/>
    </source>
</evidence>
<dbReference type="InterPro" id="IPR001940">
    <property type="entry name" value="Peptidase_S1C"/>
</dbReference>
<dbReference type="Pfam" id="PF13180">
    <property type="entry name" value="PDZ_2"/>
    <property type="match status" value="1"/>
</dbReference>
<dbReference type="AlphaFoldDB" id="A0A3D8GSF7"/>
<dbReference type="SMART" id="SM00228">
    <property type="entry name" value="PDZ"/>
    <property type="match status" value="1"/>
</dbReference>
<keyword evidence="5" id="KW-0472">Membrane</keyword>
<protein>
    <submittedName>
        <fullName evidence="7">Serine protease</fullName>
    </submittedName>
</protein>
<sequence>MGYYDQDYQTRYKAPEPKKSGKGYFFTSLIGAIIGAILVILSIPYLSDAGVLPYKVAPTNGPTQDPAGGNGGTSATDVRKQVAVDVETDVTKAVEKAADAVVGISNIRTSKGFWFSEEQEESAGTGSGVIYKTAGNKAYIVTNHHVVEGANELEVTLADGNKIPAKLKGSDVWTDLAVIEVSSEKIKTIAEFGDSERLKPGEPVIAIGNPLGLTFSGSVTKGIISGLERAIPVDINQDGIADWQADVIQTDAAINPGNSGGALINIAGQVIGINSMKIAQSAVEGIGLSIPINYAKPVIADLEKYGEVRRPYMGVDLRSVSDLPTSFQHGDLQLPNEVNYGVALRHVVPNSPADKAGLKELDVIVSMDGEKIKDAIDLRRHLYNKKKIGEKMTIKFYRAGKQMETTIQLGEGDV</sequence>
<dbReference type="Pfam" id="PF13365">
    <property type="entry name" value="Trypsin_2"/>
    <property type="match status" value="1"/>
</dbReference>
<dbReference type="PANTHER" id="PTHR22939">
    <property type="entry name" value="SERINE PROTEASE FAMILY S1C HTRA-RELATED"/>
    <property type="match status" value="1"/>
</dbReference>
<keyword evidence="4" id="KW-0720">Serine protease</keyword>
<dbReference type="OrthoDB" id="9758917at2"/>
<evidence type="ECO:0000256" key="5">
    <source>
        <dbReference type="SAM" id="Phobius"/>
    </source>
</evidence>
<dbReference type="Gene3D" id="2.30.42.10">
    <property type="match status" value="1"/>
</dbReference>